<dbReference type="InterPro" id="IPR001841">
    <property type="entry name" value="Znf_RING"/>
</dbReference>
<dbReference type="GO" id="GO:0008270">
    <property type="term" value="F:zinc ion binding"/>
    <property type="evidence" value="ECO:0007669"/>
    <property type="project" value="UniProtKB-KW"/>
</dbReference>
<keyword evidence="9" id="KW-1185">Reference proteome</keyword>
<evidence type="ECO:0000256" key="4">
    <source>
        <dbReference type="PROSITE-ProRule" id="PRU00175"/>
    </source>
</evidence>
<proteinExistence type="predicted"/>
<evidence type="ECO:0000256" key="6">
    <source>
        <dbReference type="SAM" id="Phobius"/>
    </source>
</evidence>
<organism evidence="8 9">
    <name type="scientific">Armillaria solidipes</name>
    <dbReference type="NCBI Taxonomy" id="1076256"/>
    <lineage>
        <taxon>Eukaryota</taxon>
        <taxon>Fungi</taxon>
        <taxon>Dikarya</taxon>
        <taxon>Basidiomycota</taxon>
        <taxon>Agaricomycotina</taxon>
        <taxon>Agaricomycetes</taxon>
        <taxon>Agaricomycetidae</taxon>
        <taxon>Agaricales</taxon>
        <taxon>Marasmiineae</taxon>
        <taxon>Physalacriaceae</taxon>
        <taxon>Armillaria</taxon>
    </lineage>
</organism>
<keyword evidence="2 4" id="KW-0863">Zinc-finger</keyword>
<dbReference type="PROSITE" id="PS50089">
    <property type="entry name" value="ZF_RING_2"/>
    <property type="match status" value="1"/>
</dbReference>
<evidence type="ECO:0000313" key="8">
    <source>
        <dbReference type="EMBL" id="PBK69133.1"/>
    </source>
</evidence>
<reference evidence="9" key="1">
    <citation type="journal article" date="2017" name="Nat. Ecol. Evol.">
        <title>Genome expansion and lineage-specific genetic innovations in the forest pathogenic fungi Armillaria.</title>
        <authorList>
            <person name="Sipos G."/>
            <person name="Prasanna A.N."/>
            <person name="Walter M.C."/>
            <person name="O'Connor E."/>
            <person name="Balint B."/>
            <person name="Krizsan K."/>
            <person name="Kiss B."/>
            <person name="Hess J."/>
            <person name="Varga T."/>
            <person name="Slot J."/>
            <person name="Riley R."/>
            <person name="Boka B."/>
            <person name="Rigling D."/>
            <person name="Barry K."/>
            <person name="Lee J."/>
            <person name="Mihaltcheva S."/>
            <person name="LaButti K."/>
            <person name="Lipzen A."/>
            <person name="Waldron R."/>
            <person name="Moloney N.M."/>
            <person name="Sperisen C."/>
            <person name="Kredics L."/>
            <person name="Vagvoelgyi C."/>
            <person name="Patrignani A."/>
            <person name="Fitzpatrick D."/>
            <person name="Nagy I."/>
            <person name="Doyle S."/>
            <person name="Anderson J.B."/>
            <person name="Grigoriev I.V."/>
            <person name="Gueldener U."/>
            <person name="Muensterkoetter M."/>
            <person name="Nagy L.G."/>
        </authorList>
    </citation>
    <scope>NUCLEOTIDE SEQUENCE [LARGE SCALE GENOMIC DNA]</scope>
    <source>
        <strain evidence="9">28-4</strain>
    </source>
</reference>
<feature type="domain" description="RING-type" evidence="7">
    <location>
        <begin position="7"/>
        <end position="52"/>
    </location>
</feature>
<evidence type="ECO:0000256" key="3">
    <source>
        <dbReference type="ARBA" id="ARBA00022833"/>
    </source>
</evidence>
<protein>
    <recommendedName>
        <fullName evidence="7">RING-type domain-containing protein</fullName>
    </recommendedName>
</protein>
<evidence type="ECO:0000256" key="1">
    <source>
        <dbReference type="ARBA" id="ARBA00022723"/>
    </source>
</evidence>
<sequence length="205" mass="23331">MSTCCVCSICLPDFIDPVCTPCGHVYCSRCITEATSIQRNQGSVTAPCPTCRKSFSINDDPRSQDFREYFGYPLRRLYVNGLRVNFEDKVNRLEDRIATLERECQRLRLGNRNLLLPPGHLRQQGPGFPPWAVREERDASRMRWLAKGFIFGLMILAGSIADLTLYDAFGGFTLHSCIRFACYYKFIVASKVTRGITSQQVRVKV</sequence>
<evidence type="ECO:0000256" key="2">
    <source>
        <dbReference type="ARBA" id="ARBA00022771"/>
    </source>
</evidence>
<dbReference type="Proteomes" id="UP000218334">
    <property type="component" value="Unassembled WGS sequence"/>
</dbReference>
<name>A0A2H3BZ11_9AGAR</name>
<dbReference type="InterPro" id="IPR027370">
    <property type="entry name" value="Znf-RING_euk"/>
</dbReference>
<gene>
    <name evidence="8" type="ORF">ARMSODRAFT_1019126</name>
</gene>
<dbReference type="EMBL" id="KZ293430">
    <property type="protein sequence ID" value="PBK69133.1"/>
    <property type="molecule type" value="Genomic_DNA"/>
</dbReference>
<dbReference type="STRING" id="1076256.A0A2H3BZ11"/>
<dbReference type="SUPFAM" id="SSF57850">
    <property type="entry name" value="RING/U-box"/>
    <property type="match status" value="1"/>
</dbReference>
<evidence type="ECO:0000259" key="7">
    <source>
        <dbReference type="PROSITE" id="PS50089"/>
    </source>
</evidence>
<dbReference type="Pfam" id="PF13445">
    <property type="entry name" value="zf-RING_UBOX"/>
    <property type="match status" value="1"/>
</dbReference>
<dbReference type="PROSITE" id="PS00518">
    <property type="entry name" value="ZF_RING_1"/>
    <property type="match status" value="1"/>
</dbReference>
<dbReference type="Gene3D" id="3.30.40.10">
    <property type="entry name" value="Zinc/RING finger domain, C3HC4 (zinc finger)"/>
    <property type="match status" value="1"/>
</dbReference>
<feature type="transmembrane region" description="Helical" evidence="6">
    <location>
        <begin position="144"/>
        <end position="166"/>
    </location>
</feature>
<evidence type="ECO:0000256" key="5">
    <source>
        <dbReference type="SAM" id="Coils"/>
    </source>
</evidence>
<dbReference type="InterPro" id="IPR017907">
    <property type="entry name" value="Znf_RING_CS"/>
</dbReference>
<dbReference type="SMART" id="SM00184">
    <property type="entry name" value="RING"/>
    <property type="match status" value="1"/>
</dbReference>
<keyword evidence="1" id="KW-0479">Metal-binding</keyword>
<keyword evidence="6" id="KW-0812">Transmembrane</keyword>
<keyword evidence="6" id="KW-1133">Transmembrane helix</keyword>
<keyword evidence="3" id="KW-0862">Zinc</keyword>
<keyword evidence="5" id="KW-0175">Coiled coil</keyword>
<evidence type="ECO:0000313" key="9">
    <source>
        <dbReference type="Proteomes" id="UP000218334"/>
    </source>
</evidence>
<dbReference type="AlphaFoldDB" id="A0A2H3BZ11"/>
<dbReference type="InterPro" id="IPR013083">
    <property type="entry name" value="Znf_RING/FYVE/PHD"/>
</dbReference>
<accession>A0A2H3BZ11</accession>
<keyword evidence="6" id="KW-0472">Membrane</keyword>
<feature type="coiled-coil region" evidence="5">
    <location>
        <begin position="83"/>
        <end position="110"/>
    </location>
</feature>